<dbReference type="PANTHER" id="PTHR42643:SF30">
    <property type="entry name" value="IONOTROPIC RECEPTOR 40A-RELATED"/>
    <property type="match status" value="1"/>
</dbReference>
<protein>
    <recommendedName>
        <fullName evidence="11">Ionotropic receptor</fullName>
    </recommendedName>
</protein>
<feature type="transmembrane region" description="Helical" evidence="8">
    <location>
        <begin position="438"/>
        <end position="458"/>
    </location>
</feature>
<dbReference type="OrthoDB" id="8050636at2759"/>
<evidence type="ECO:0000256" key="3">
    <source>
        <dbReference type="ARBA" id="ARBA00022692"/>
    </source>
</evidence>
<feature type="transmembrane region" description="Helical" evidence="8">
    <location>
        <begin position="414"/>
        <end position="432"/>
    </location>
</feature>
<evidence type="ECO:0000256" key="2">
    <source>
        <dbReference type="ARBA" id="ARBA00022475"/>
    </source>
</evidence>
<dbReference type="Gene3D" id="1.10.287.70">
    <property type="match status" value="1"/>
</dbReference>
<feature type="transmembrane region" description="Helical" evidence="8">
    <location>
        <begin position="381"/>
        <end position="402"/>
    </location>
</feature>
<organism evidence="9 10">
    <name type="scientific">Polypedilum vanderplanki</name>
    <name type="common">Sleeping chironomid midge</name>
    <dbReference type="NCBI Taxonomy" id="319348"/>
    <lineage>
        <taxon>Eukaryota</taxon>
        <taxon>Metazoa</taxon>
        <taxon>Ecdysozoa</taxon>
        <taxon>Arthropoda</taxon>
        <taxon>Hexapoda</taxon>
        <taxon>Insecta</taxon>
        <taxon>Pterygota</taxon>
        <taxon>Neoptera</taxon>
        <taxon>Endopterygota</taxon>
        <taxon>Diptera</taxon>
        <taxon>Nematocera</taxon>
        <taxon>Chironomoidea</taxon>
        <taxon>Chironomidae</taxon>
        <taxon>Chironominae</taxon>
        <taxon>Polypedilum</taxon>
        <taxon>Polypedilum</taxon>
    </lineage>
</organism>
<evidence type="ECO:0000256" key="4">
    <source>
        <dbReference type="ARBA" id="ARBA00022989"/>
    </source>
</evidence>
<dbReference type="PANTHER" id="PTHR42643">
    <property type="entry name" value="IONOTROPIC RECEPTOR 20A-RELATED"/>
    <property type="match status" value="1"/>
</dbReference>
<dbReference type="EMBL" id="JADBJN010000002">
    <property type="protein sequence ID" value="KAG5679487.1"/>
    <property type="molecule type" value="Genomic_DNA"/>
</dbReference>
<comment type="caution">
    <text evidence="9">The sequence shown here is derived from an EMBL/GenBank/DDBJ whole genome shotgun (WGS) entry which is preliminary data.</text>
</comment>
<evidence type="ECO:0000256" key="8">
    <source>
        <dbReference type="SAM" id="Phobius"/>
    </source>
</evidence>
<evidence type="ECO:0000313" key="10">
    <source>
        <dbReference type="Proteomes" id="UP001107558"/>
    </source>
</evidence>
<evidence type="ECO:0000256" key="7">
    <source>
        <dbReference type="ARBA" id="ARBA00023180"/>
    </source>
</evidence>
<keyword evidence="10" id="KW-1185">Reference proteome</keyword>
<reference evidence="9" key="1">
    <citation type="submission" date="2021-03" db="EMBL/GenBank/DDBJ databases">
        <title>Chromosome level genome of the anhydrobiotic midge Polypedilum vanderplanki.</title>
        <authorList>
            <person name="Yoshida Y."/>
            <person name="Kikawada T."/>
            <person name="Gusev O."/>
        </authorList>
    </citation>
    <scope>NUCLEOTIDE SEQUENCE</scope>
    <source>
        <strain evidence="9">NIAS01</strain>
        <tissue evidence="9">Whole body or cell culture</tissue>
    </source>
</reference>
<keyword evidence="6" id="KW-0675">Receptor</keyword>
<keyword evidence="7" id="KW-0325">Glycoprotein</keyword>
<keyword evidence="4 8" id="KW-1133">Transmembrane helix</keyword>
<dbReference type="GO" id="GO:0005886">
    <property type="term" value="C:plasma membrane"/>
    <property type="evidence" value="ECO:0007669"/>
    <property type="project" value="UniProtKB-SubCell"/>
</dbReference>
<keyword evidence="5 8" id="KW-0472">Membrane</keyword>
<sequence length="677" mass="80508">MEIRFSKKRRKKNNKNFGLNVFKIIFACLIVLLALFVEISCQNVKYKALKDTFNEEPTEPISKSIADVIDEFYIKNNIDFDIIIYGNRTNHINDVINSLKETFLTTLKHIPDIEKWDHNLNRSAIFFTNFLSKIKFLHEKSIELKNQFTNLEPRKFKFLVYIENAGSYKSIENKIQSKQTKIGKDQTLSSFSDLMFYEILLFNDRKKIILAANVFYSEKKCGKSHLKELNSFDKKTKKWEKMLENFDHYANFHGCILNFITEMNEDFYAKGFKFKFFKPTFNLYDDNIQFTGTIHTIIETLTVKHNFTVQYEIEYQSYTSMNLSSSFLYSFILNKFMIIPKNFFYYYDSLSFDTFDFYFLISQNDLYTNYEKLTFPFDITSWILIFVTFGLTFTSIFGLQFCPRWLRTIVFGRGIIHPAYNALGIFFGISQIRLPRESFCRAILIIYLCFCLIIRTCWQSKMFECITNDMRKPLPESIEDLINMNYKVISTTSNVYEDILNGREGPEIIVFWNKTLHELYNAALDGETKSKYAFLVNPEIHQIFNSLYNKSLPTMKNERITYPYTFLMYKRNIMTHPIIDIINELIPSGILQHETDYGMWYMHRPVDVEVKDPRRILSMSDLEFGFVIFLGAISLSIVVFICELHVLYLKRQLRKFLGLFVFIRVIRERLKDYHDRW</sequence>
<comment type="subcellular location">
    <subcellularLocation>
        <location evidence="1">Cell membrane</location>
        <topology evidence="1">Multi-pass membrane protein</topology>
    </subcellularLocation>
</comment>
<evidence type="ECO:0000256" key="5">
    <source>
        <dbReference type="ARBA" id="ARBA00023136"/>
    </source>
</evidence>
<feature type="transmembrane region" description="Helical" evidence="8">
    <location>
        <begin position="624"/>
        <end position="648"/>
    </location>
</feature>
<evidence type="ECO:0000256" key="6">
    <source>
        <dbReference type="ARBA" id="ARBA00023170"/>
    </source>
</evidence>
<dbReference type="Proteomes" id="UP001107558">
    <property type="component" value="Chromosome 2"/>
</dbReference>
<evidence type="ECO:0008006" key="11">
    <source>
        <dbReference type="Google" id="ProtNLM"/>
    </source>
</evidence>
<keyword evidence="3 8" id="KW-0812">Transmembrane</keyword>
<dbReference type="AlphaFoldDB" id="A0A9J6CBW6"/>
<dbReference type="InterPro" id="IPR052192">
    <property type="entry name" value="Insect_Ionotropic_Sensory_Rcpt"/>
</dbReference>
<accession>A0A9J6CBW6</accession>
<proteinExistence type="predicted"/>
<gene>
    <name evidence="9" type="ORF">PVAND_009052</name>
</gene>
<name>A0A9J6CBW6_POLVA</name>
<evidence type="ECO:0000313" key="9">
    <source>
        <dbReference type="EMBL" id="KAG5679487.1"/>
    </source>
</evidence>
<keyword evidence="2" id="KW-1003">Cell membrane</keyword>
<evidence type="ECO:0000256" key="1">
    <source>
        <dbReference type="ARBA" id="ARBA00004651"/>
    </source>
</evidence>